<dbReference type="Gene3D" id="3.50.50.60">
    <property type="entry name" value="FAD/NAD(P)-binding domain"/>
    <property type="match status" value="1"/>
</dbReference>
<keyword evidence="4" id="KW-0274">FAD</keyword>
<dbReference type="GO" id="GO:0016709">
    <property type="term" value="F:oxidoreductase activity, acting on paired donors, with incorporation or reduction of molecular oxygen, NAD(P)H as one donor, and incorporation of one atom of oxygen"/>
    <property type="evidence" value="ECO:0007669"/>
    <property type="project" value="UniProtKB-ARBA"/>
</dbReference>
<dbReference type="SUPFAM" id="SSF52833">
    <property type="entry name" value="Thioredoxin-like"/>
    <property type="match status" value="1"/>
</dbReference>
<dbReference type="AlphaFoldDB" id="A0A1S7S202"/>
<proteinExistence type="inferred from homology"/>
<sequence length="518" mass="56220">METDMTNHFDADVLICGAGAAGLTLAIEFARRGVSFRLVEKTSEPFPGSRGKGIQPRTQEVFEDLGILDKVVAAGGVYPPMRDGHGDGSFTEKNFGERSHATPAEPYHIPLMIPQFLTEKIMRNRLAELGSRVEFGCELTAFEQDGNGVTAHLSRSTGTEAVRIRYLVGADGGRSFVRHALGIAFPGKTLGVRAIVADVVLHGLGRDVWWQFNSGDTQRMVAICPLGGTDLFQIQAPIPPQGEVDLSAEGLEKLIADRTGRNNVKVQTVTWASAYTMNARLADRYRADRIFLTGDAAHIHPPTGGQGLNISVQDAYNLGWKLAAVLCGAEDELLDSYEAERRPVAAEVLGLSSRLLDAGKQGEIRRGREVHQLDIGYRQSPLVRGPASRSLGLCAGDRAPDAPVEGAAGQPSRLFRLFAGTHWTLLVNGQRSVAPRSGLHIHRLGQRGDVLDSFGHVRDAYGLAPDECVLIRPDGYVGAILTLDVDGTPRLETYLERVGLGVCRTRWGRRDHDDQLAV</sequence>
<dbReference type="PANTHER" id="PTHR43004">
    <property type="entry name" value="TRK SYSTEM POTASSIUM UPTAKE PROTEIN"/>
    <property type="match status" value="1"/>
</dbReference>
<gene>
    <name evidence="6" type="ORF">AGR7C_pAt0015</name>
</gene>
<accession>A0A1S7S202</accession>
<dbReference type="InterPro" id="IPR036249">
    <property type="entry name" value="Thioredoxin-like_sf"/>
</dbReference>
<evidence type="ECO:0000256" key="3">
    <source>
        <dbReference type="ARBA" id="ARBA00022630"/>
    </source>
</evidence>
<feature type="domain" description="FAD-binding" evidence="5">
    <location>
        <begin position="10"/>
        <end position="349"/>
    </location>
</feature>
<dbReference type="PRINTS" id="PR00420">
    <property type="entry name" value="RNGMNOXGNASE"/>
</dbReference>
<dbReference type="Proteomes" id="UP000191987">
    <property type="component" value="Unassembled WGS sequence"/>
</dbReference>
<evidence type="ECO:0000256" key="2">
    <source>
        <dbReference type="ARBA" id="ARBA00007801"/>
    </source>
</evidence>
<comment type="similarity">
    <text evidence="2">Belongs to the PheA/TfdB FAD monooxygenase family.</text>
</comment>
<evidence type="ECO:0000256" key="1">
    <source>
        <dbReference type="ARBA" id="ARBA00001974"/>
    </source>
</evidence>
<protein>
    <recommendedName>
        <fullName evidence="5">FAD-binding domain-containing protein</fullName>
    </recommendedName>
</protein>
<organism evidence="6 7">
    <name type="scientific">Agrobacterium deltaense Zutra 3/1</name>
    <dbReference type="NCBI Taxonomy" id="1183427"/>
    <lineage>
        <taxon>Bacteria</taxon>
        <taxon>Pseudomonadati</taxon>
        <taxon>Pseudomonadota</taxon>
        <taxon>Alphaproteobacteria</taxon>
        <taxon>Hyphomicrobiales</taxon>
        <taxon>Rhizobiaceae</taxon>
        <taxon>Rhizobium/Agrobacterium group</taxon>
        <taxon>Agrobacterium</taxon>
    </lineage>
</organism>
<name>A0A1S7S202_9HYPH</name>
<dbReference type="Gene3D" id="3.40.30.120">
    <property type="match status" value="1"/>
</dbReference>
<dbReference type="InterPro" id="IPR036188">
    <property type="entry name" value="FAD/NAD-bd_sf"/>
</dbReference>
<evidence type="ECO:0000256" key="4">
    <source>
        <dbReference type="ARBA" id="ARBA00022827"/>
    </source>
</evidence>
<keyword evidence="3" id="KW-0285">Flavoprotein</keyword>
<dbReference type="EMBL" id="FBWG01000049">
    <property type="protein sequence ID" value="CUX61157.1"/>
    <property type="molecule type" value="Genomic_DNA"/>
</dbReference>
<evidence type="ECO:0000313" key="7">
    <source>
        <dbReference type="Proteomes" id="UP000191987"/>
    </source>
</evidence>
<dbReference type="GO" id="GO:0071949">
    <property type="term" value="F:FAD binding"/>
    <property type="evidence" value="ECO:0007669"/>
    <property type="project" value="InterPro"/>
</dbReference>
<dbReference type="NCBIfam" id="NF004832">
    <property type="entry name" value="PRK06184.1"/>
    <property type="match status" value="1"/>
</dbReference>
<comment type="cofactor">
    <cofactor evidence="1">
        <name>FAD</name>
        <dbReference type="ChEBI" id="CHEBI:57692"/>
    </cofactor>
</comment>
<dbReference type="Pfam" id="PF01494">
    <property type="entry name" value="FAD_binding_3"/>
    <property type="match status" value="1"/>
</dbReference>
<dbReference type="Gene3D" id="3.30.70.2450">
    <property type="match status" value="1"/>
</dbReference>
<evidence type="ECO:0000313" key="6">
    <source>
        <dbReference type="EMBL" id="CUX61157.1"/>
    </source>
</evidence>
<dbReference type="PANTHER" id="PTHR43004:SF19">
    <property type="entry name" value="BINDING MONOOXYGENASE, PUTATIVE (JCVI)-RELATED"/>
    <property type="match status" value="1"/>
</dbReference>
<dbReference type="InterPro" id="IPR002938">
    <property type="entry name" value="FAD-bd"/>
</dbReference>
<dbReference type="InterPro" id="IPR050641">
    <property type="entry name" value="RIFMO-like"/>
</dbReference>
<reference evidence="6 7" key="1">
    <citation type="submission" date="2016-01" db="EMBL/GenBank/DDBJ databases">
        <authorList>
            <person name="Oliw E.H."/>
        </authorList>
    </citation>
    <scope>NUCLEOTIDE SEQUENCE [LARGE SCALE GENOMIC DNA]</scope>
    <source>
        <strain evidence="6 7">Zutra 3-1</strain>
    </source>
</reference>
<dbReference type="SUPFAM" id="SSF51905">
    <property type="entry name" value="FAD/NAD(P)-binding domain"/>
    <property type="match status" value="1"/>
</dbReference>
<evidence type="ECO:0000259" key="5">
    <source>
        <dbReference type="Pfam" id="PF01494"/>
    </source>
</evidence>